<keyword evidence="4" id="KW-1185">Reference proteome</keyword>
<sequence length="114" mass="12354">MSGNGIGITRTWRLRSARGRGGVVLDVHRGHVAAGTAARPPGTQRGLVRVLQHQDVDVVPAQFLERDLFRIGPRPARQAAAFGITIAGQRDQVPMPARHERLRPGPVHMPPAPL</sequence>
<organism evidence="3">
    <name type="scientific">Mycobacterium kansasii</name>
    <dbReference type="NCBI Taxonomy" id="1768"/>
    <lineage>
        <taxon>Bacteria</taxon>
        <taxon>Bacillati</taxon>
        <taxon>Actinomycetota</taxon>
        <taxon>Actinomycetes</taxon>
        <taxon>Mycobacteriales</taxon>
        <taxon>Mycobacteriaceae</taxon>
        <taxon>Mycobacterium</taxon>
    </lineage>
</organism>
<dbReference type="AlphaFoldDB" id="A0A653EUU7"/>
<evidence type="ECO:0000313" key="3">
    <source>
        <dbReference type="EMBL" id="VTP01158.1"/>
    </source>
</evidence>
<protein>
    <submittedName>
        <fullName evidence="3">Uncharacterized protein</fullName>
    </submittedName>
</protein>
<evidence type="ECO:0000313" key="4">
    <source>
        <dbReference type="Proteomes" id="UP000516380"/>
    </source>
</evidence>
<reference evidence="2 4" key="2">
    <citation type="submission" date="2020-07" db="EMBL/GenBank/DDBJ databases">
        <title>Mycobacterium kansasii (former subtype) with zoonotic potential isolated from diseased indoor pet cat, Japan.</title>
        <authorList>
            <person name="Fukano H."/>
            <person name="Terazono T."/>
            <person name="Hoshino Y."/>
        </authorList>
    </citation>
    <scope>NUCLEOTIDE SEQUENCE [LARGE SCALE GENOMIC DNA]</scope>
    <source>
        <strain evidence="2 4">Kuro-I</strain>
    </source>
</reference>
<name>A0A653EUU7_MYCKA</name>
<evidence type="ECO:0000313" key="2">
    <source>
        <dbReference type="EMBL" id="BCI84849.1"/>
    </source>
</evidence>
<proteinExistence type="predicted"/>
<dbReference type="EMBL" id="AP023343">
    <property type="protein sequence ID" value="BCI84849.1"/>
    <property type="molecule type" value="Genomic_DNA"/>
</dbReference>
<evidence type="ECO:0000256" key="1">
    <source>
        <dbReference type="SAM" id="MobiDB-lite"/>
    </source>
</evidence>
<dbReference type="Proteomes" id="UP000516380">
    <property type="component" value="Chromosome"/>
</dbReference>
<feature type="region of interest" description="Disordered" evidence="1">
    <location>
        <begin position="90"/>
        <end position="114"/>
    </location>
</feature>
<gene>
    <name evidence="3" type="ORF">BIN_B_02776</name>
    <name evidence="2" type="ORF">NIIDMKKI_00550</name>
</gene>
<accession>A0A653EUU7</accession>
<dbReference type="EMBL" id="LR589302">
    <property type="protein sequence ID" value="VTP01158.1"/>
    <property type="molecule type" value="Genomic_DNA"/>
</dbReference>
<reference evidence="3" key="1">
    <citation type="submission" date="2019-05" db="EMBL/GenBank/DDBJ databases">
        <authorList>
            <person name="Naeem R."/>
            <person name="Antony C."/>
            <person name="Guan Q."/>
        </authorList>
    </citation>
    <scope>NUCLEOTIDE SEQUENCE</scope>
    <source>
        <strain evidence="3">3</strain>
    </source>
</reference>